<dbReference type="SUPFAM" id="SSF55961">
    <property type="entry name" value="Bet v1-like"/>
    <property type="match status" value="1"/>
</dbReference>
<evidence type="ECO:0000313" key="4">
    <source>
        <dbReference type="Proteomes" id="UP001596455"/>
    </source>
</evidence>
<dbReference type="RefSeq" id="WP_382394235.1">
    <property type="nucleotide sequence ID" value="NZ_JBHTCQ010000002.1"/>
</dbReference>
<dbReference type="Pfam" id="PF08327">
    <property type="entry name" value="AHSA1"/>
    <property type="match status" value="1"/>
</dbReference>
<name>A0ABW2QAA4_9MICO</name>
<keyword evidence="4" id="KW-1185">Reference proteome</keyword>
<gene>
    <name evidence="3" type="ORF">ACFQQL_10955</name>
</gene>
<organism evidence="3 4">
    <name type="scientific">Georgenia alba</name>
    <dbReference type="NCBI Taxonomy" id="2233858"/>
    <lineage>
        <taxon>Bacteria</taxon>
        <taxon>Bacillati</taxon>
        <taxon>Actinomycetota</taxon>
        <taxon>Actinomycetes</taxon>
        <taxon>Micrococcales</taxon>
        <taxon>Bogoriellaceae</taxon>
        <taxon>Georgenia</taxon>
    </lineage>
</organism>
<reference evidence="4" key="1">
    <citation type="journal article" date="2019" name="Int. J. Syst. Evol. Microbiol.">
        <title>The Global Catalogue of Microorganisms (GCM) 10K type strain sequencing project: providing services to taxonomists for standard genome sequencing and annotation.</title>
        <authorList>
            <consortium name="The Broad Institute Genomics Platform"/>
            <consortium name="The Broad Institute Genome Sequencing Center for Infectious Disease"/>
            <person name="Wu L."/>
            <person name="Ma J."/>
        </authorList>
    </citation>
    <scope>NUCLEOTIDE SEQUENCE [LARGE SCALE GENOMIC DNA]</scope>
    <source>
        <strain evidence="4">JCM 1490</strain>
    </source>
</reference>
<dbReference type="InterPro" id="IPR013538">
    <property type="entry name" value="ASHA1/2-like_C"/>
</dbReference>
<comment type="similarity">
    <text evidence="1">Belongs to the AHA1 family.</text>
</comment>
<feature type="domain" description="Activator of Hsp90 ATPase homologue 1/2-like C-terminal" evidence="2">
    <location>
        <begin position="27"/>
        <end position="158"/>
    </location>
</feature>
<accession>A0ABW2QAA4</accession>
<evidence type="ECO:0000256" key="1">
    <source>
        <dbReference type="ARBA" id="ARBA00006817"/>
    </source>
</evidence>
<sequence length="162" mass="17874">MTTTTGHALELSIPDGQPFIDFTREFDVPVADLYRAHADPDLLAQWLGPRSTTMTVHEFDFRSGGAYRYTHTEGGQEFGFRGCFHTVRENEFLVQTFEFDGFPDVVSIETLTFVDLGGGRSRLAGHSTYPTQEARDGMAASGMEVGMSEGYERLEGLFGTGA</sequence>
<dbReference type="EMBL" id="JBHTCQ010000002">
    <property type="protein sequence ID" value="MFC7405627.1"/>
    <property type="molecule type" value="Genomic_DNA"/>
</dbReference>
<comment type="caution">
    <text evidence="3">The sequence shown here is derived from an EMBL/GenBank/DDBJ whole genome shotgun (WGS) entry which is preliminary data.</text>
</comment>
<dbReference type="InterPro" id="IPR023393">
    <property type="entry name" value="START-like_dom_sf"/>
</dbReference>
<dbReference type="CDD" id="cd07826">
    <property type="entry name" value="SRPBCC_CalC_Aha1-like_9"/>
    <property type="match status" value="1"/>
</dbReference>
<proteinExistence type="inferred from homology"/>
<dbReference type="Gene3D" id="3.30.530.20">
    <property type="match status" value="1"/>
</dbReference>
<evidence type="ECO:0000313" key="3">
    <source>
        <dbReference type="EMBL" id="MFC7405627.1"/>
    </source>
</evidence>
<dbReference type="Proteomes" id="UP001596455">
    <property type="component" value="Unassembled WGS sequence"/>
</dbReference>
<protein>
    <submittedName>
        <fullName evidence="3">SRPBCC family protein</fullName>
    </submittedName>
</protein>
<evidence type="ECO:0000259" key="2">
    <source>
        <dbReference type="Pfam" id="PF08327"/>
    </source>
</evidence>